<organism evidence="3 4">
    <name type="scientific">Dyadobacter chenhuakuii</name>
    <dbReference type="NCBI Taxonomy" id="2909339"/>
    <lineage>
        <taxon>Bacteria</taxon>
        <taxon>Pseudomonadati</taxon>
        <taxon>Bacteroidota</taxon>
        <taxon>Cytophagia</taxon>
        <taxon>Cytophagales</taxon>
        <taxon>Spirosomataceae</taxon>
        <taxon>Dyadobacter</taxon>
    </lineage>
</organism>
<evidence type="ECO:0000256" key="2">
    <source>
        <dbReference type="ARBA" id="ARBA00023002"/>
    </source>
</evidence>
<dbReference type="Pfam" id="PF00106">
    <property type="entry name" value="adh_short"/>
    <property type="match status" value="1"/>
</dbReference>
<keyword evidence="2" id="KW-0560">Oxidoreductase</keyword>
<sequence>MIIVMTGATAGIGAEALKYFTKLSDTIIYVGARGSGRALPEGSEALALDLSSLKSVRSFADTIKQRLGNTKIDVLVLNAGIQAANNHVRSEEGFELTFATNHLSHYLLVRLLEPNLADGGRIIITTSDAHDPAVIPFGPKTLNIDKLRNSTEHSPKGMALYAATKLCNMLTARSLEKEFGAHKNIDVIAFNPGLTGDTSLMGKQPAILKLLIPAIRPLFYLISMFKPAFFIGTAKRSGEALAQLAMGKVVMPAGKIYASLVRGKLTFPEPSKLAQSDLNMDLLWKESAKMVGLPA</sequence>
<dbReference type="PANTHER" id="PTHR24320">
    <property type="entry name" value="RETINOL DEHYDROGENASE"/>
    <property type="match status" value="1"/>
</dbReference>
<name>A0A9X1Q7R0_9BACT</name>
<dbReference type="SUPFAM" id="SSF51735">
    <property type="entry name" value="NAD(P)-binding Rossmann-fold domains"/>
    <property type="match status" value="1"/>
</dbReference>
<dbReference type="AlphaFoldDB" id="A0A9X1Q7R0"/>
<evidence type="ECO:0000313" key="3">
    <source>
        <dbReference type="EMBL" id="MCF2496710.1"/>
    </source>
</evidence>
<dbReference type="InterPro" id="IPR002347">
    <property type="entry name" value="SDR_fam"/>
</dbReference>
<comment type="caution">
    <text evidence="3">The sequence shown here is derived from an EMBL/GenBank/DDBJ whole genome shotgun (WGS) entry which is preliminary data.</text>
</comment>
<dbReference type="Gene3D" id="3.40.50.720">
    <property type="entry name" value="NAD(P)-binding Rossmann-like Domain"/>
    <property type="match status" value="1"/>
</dbReference>
<comment type="similarity">
    <text evidence="1">Belongs to the short-chain dehydrogenases/reductases (SDR) family.</text>
</comment>
<accession>A0A9X1Q7R0</accession>
<proteinExistence type="inferred from homology"/>
<protein>
    <submittedName>
        <fullName evidence="3">SDR family NAD(P)-dependent oxidoreductase</fullName>
    </submittedName>
</protein>
<evidence type="ECO:0000256" key="1">
    <source>
        <dbReference type="ARBA" id="ARBA00006484"/>
    </source>
</evidence>
<dbReference type="PRINTS" id="PR00081">
    <property type="entry name" value="GDHRDH"/>
</dbReference>
<dbReference type="Proteomes" id="UP001139411">
    <property type="component" value="Unassembled WGS sequence"/>
</dbReference>
<gene>
    <name evidence="3" type="ORF">L0661_00225</name>
</gene>
<dbReference type="RefSeq" id="WP_235176363.1">
    <property type="nucleotide sequence ID" value="NZ_JAKFFV010000002.1"/>
</dbReference>
<evidence type="ECO:0000313" key="4">
    <source>
        <dbReference type="Proteomes" id="UP001139411"/>
    </source>
</evidence>
<dbReference type="InterPro" id="IPR036291">
    <property type="entry name" value="NAD(P)-bd_dom_sf"/>
</dbReference>
<dbReference type="GO" id="GO:0016491">
    <property type="term" value="F:oxidoreductase activity"/>
    <property type="evidence" value="ECO:0007669"/>
    <property type="project" value="UniProtKB-KW"/>
</dbReference>
<reference evidence="3" key="1">
    <citation type="submission" date="2022-01" db="EMBL/GenBank/DDBJ databases">
        <title>Novel species in genus Dyadobacter.</title>
        <authorList>
            <person name="Ma C."/>
        </authorList>
    </citation>
    <scope>NUCLEOTIDE SEQUENCE</scope>
    <source>
        <strain evidence="3">CY357</strain>
    </source>
</reference>
<dbReference type="EMBL" id="JAKFFV010000002">
    <property type="protein sequence ID" value="MCF2496710.1"/>
    <property type="molecule type" value="Genomic_DNA"/>
</dbReference>
<dbReference type="PANTHER" id="PTHR24320:SF152">
    <property type="entry name" value="SHORT-CHAIN DEHYDROGENASE_REDUCTASE FAMILY PROTEIN"/>
    <property type="match status" value="1"/>
</dbReference>